<feature type="region of interest" description="Disordered" evidence="1">
    <location>
        <begin position="191"/>
        <end position="215"/>
    </location>
</feature>
<dbReference type="OrthoDB" id="5582218at2759"/>
<sequence length="215" mass="23085">MMIAEIFTTQDRFASNAVMSSVNLLSTLFVPFLDRLLPHLLYTHILSPSRLLHIIRLSTYTLFPNGYPAPPPQIPTLQEQIQIHQELLHRLGDIVSQSSLAPSPSTSSKGGSSSGTGTRGLIGRVLLGPTEKAREEVLESVLDGVGDRRCNMHLVLFILDAIVLRVFPELGIGGVDLGVEVGVVSSEEMSRSVSGATHNPRSSVTPPGSTITPGL</sequence>
<reference evidence="3" key="2">
    <citation type="submission" date="2015-01" db="EMBL/GenBank/DDBJ databases">
        <title>Evolutionary Origins and Diversification of the Mycorrhizal Mutualists.</title>
        <authorList>
            <consortium name="DOE Joint Genome Institute"/>
            <consortium name="Mycorrhizal Genomics Consortium"/>
            <person name="Kohler A."/>
            <person name="Kuo A."/>
            <person name="Nagy L.G."/>
            <person name="Floudas D."/>
            <person name="Copeland A."/>
            <person name="Barry K.W."/>
            <person name="Cichocki N."/>
            <person name="Veneault-Fourrey C."/>
            <person name="LaButti K."/>
            <person name="Lindquist E.A."/>
            <person name="Lipzen A."/>
            <person name="Lundell T."/>
            <person name="Morin E."/>
            <person name="Murat C."/>
            <person name="Riley R."/>
            <person name="Ohm R."/>
            <person name="Sun H."/>
            <person name="Tunlid A."/>
            <person name="Henrissat B."/>
            <person name="Grigoriev I.V."/>
            <person name="Hibbett D.S."/>
            <person name="Martin F."/>
        </authorList>
    </citation>
    <scope>NUCLEOTIDE SEQUENCE [LARGE SCALE GENOMIC DNA]</scope>
    <source>
        <strain evidence="3">F 1598</strain>
    </source>
</reference>
<organism evidence="2 3">
    <name type="scientific">Piloderma croceum (strain F 1598)</name>
    <dbReference type="NCBI Taxonomy" id="765440"/>
    <lineage>
        <taxon>Eukaryota</taxon>
        <taxon>Fungi</taxon>
        <taxon>Dikarya</taxon>
        <taxon>Basidiomycota</taxon>
        <taxon>Agaricomycotina</taxon>
        <taxon>Agaricomycetes</taxon>
        <taxon>Agaricomycetidae</taxon>
        <taxon>Atheliales</taxon>
        <taxon>Atheliaceae</taxon>
        <taxon>Piloderma</taxon>
    </lineage>
</organism>
<dbReference type="EMBL" id="KN832987">
    <property type="protein sequence ID" value="KIM84583.1"/>
    <property type="molecule type" value="Genomic_DNA"/>
</dbReference>
<dbReference type="AlphaFoldDB" id="A0A0C3BE50"/>
<dbReference type="HOGENOM" id="CLU_1283691_0_0_1"/>
<reference evidence="2 3" key="1">
    <citation type="submission" date="2014-04" db="EMBL/GenBank/DDBJ databases">
        <authorList>
            <consortium name="DOE Joint Genome Institute"/>
            <person name="Kuo A."/>
            <person name="Tarkka M."/>
            <person name="Buscot F."/>
            <person name="Kohler A."/>
            <person name="Nagy L.G."/>
            <person name="Floudas D."/>
            <person name="Copeland A."/>
            <person name="Barry K.W."/>
            <person name="Cichocki N."/>
            <person name="Veneault-Fourrey C."/>
            <person name="LaButti K."/>
            <person name="Lindquist E.A."/>
            <person name="Lipzen A."/>
            <person name="Lundell T."/>
            <person name="Morin E."/>
            <person name="Murat C."/>
            <person name="Sun H."/>
            <person name="Tunlid A."/>
            <person name="Henrissat B."/>
            <person name="Grigoriev I.V."/>
            <person name="Hibbett D.S."/>
            <person name="Martin F."/>
            <person name="Nordberg H.P."/>
            <person name="Cantor M.N."/>
            <person name="Hua S.X."/>
        </authorList>
    </citation>
    <scope>NUCLEOTIDE SEQUENCE [LARGE SCALE GENOMIC DNA]</scope>
    <source>
        <strain evidence="2 3">F 1598</strain>
    </source>
</reference>
<keyword evidence="3" id="KW-1185">Reference proteome</keyword>
<accession>A0A0C3BE50</accession>
<gene>
    <name evidence="2" type="ORF">PILCRDRAFT_388315</name>
</gene>
<evidence type="ECO:0000313" key="3">
    <source>
        <dbReference type="Proteomes" id="UP000054166"/>
    </source>
</evidence>
<evidence type="ECO:0000313" key="2">
    <source>
        <dbReference type="EMBL" id="KIM84583.1"/>
    </source>
</evidence>
<protein>
    <recommendedName>
        <fullName evidence="4">PXA domain-containing protein</fullName>
    </recommendedName>
</protein>
<evidence type="ECO:0000256" key="1">
    <source>
        <dbReference type="SAM" id="MobiDB-lite"/>
    </source>
</evidence>
<evidence type="ECO:0008006" key="4">
    <source>
        <dbReference type="Google" id="ProtNLM"/>
    </source>
</evidence>
<dbReference type="InParanoid" id="A0A0C3BE50"/>
<name>A0A0C3BE50_PILCF</name>
<feature type="region of interest" description="Disordered" evidence="1">
    <location>
        <begin position="98"/>
        <end position="120"/>
    </location>
</feature>
<dbReference type="STRING" id="765440.A0A0C3BE50"/>
<feature type="compositionally biased region" description="Polar residues" evidence="1">
    <location>
        <begin position="196"/>
        <end position="215"/>
    </location>
</feature>
<proteinExistence type="predicted"/>
<dbReference type="Proteomes" id="UP000054166">
    <property type="component" value="Unassembled WGS sequence"/>
</dbReference>
<feature type="compositionally biased region" description="Low complexity" evidence="1">
    <location>
        <begin position="98"/>
        <end position="111"/>
    </location>
</feature>